<dbReference type="EMBL" id="QHHQ01000003">
    <property type="protein sequence ID" value="RAI00695.1"/>
    <property type="molecule type" value="Genomic_DNA"/>
</dbReference>
<gene>
    <name evidence="1" type="ORF">DLJ53_15710</name>
</gene>
<dbReference type="RefSeq" id="WP_111346869.1">
    <property type="nucleotide sequence ID" value="NZ_QHHQ01000003.1"/>
</dbReference>
<protein>
    <submittedName>
        <fullName evidence="1">Uncharacterized protein</fullName>
    </submittedName>
</protein>
<proteinExistence type="predicted"/>
<reference evidence="1 2" key="1">
    <citation type="submission" date="2018-05" db="EMBL/GenBank/DDBJ databases">
        <title>Acuticoccus sediminis sp. nov., isolated from deep-sea sediment of Indian Ocean.</title>
        <authorList>
            <person name="Liu X."/>
            <person name="Lai Q."/>
            <person name="Du Y."/>
            <person name="Sun F."/>
            <person name="Zhang X."/>
            <person name="Wang S."/>
            <person name="Shao Z."/>
        </authorList>
    </citation>
    <scope>NUCLEOTIDE SEQUENCE [LARGE SCALE GENOMIC DNA]</scope>
    <source>
        <strain evidence="1 2">PTG4-2</strain>
    </source>
</reference>
<dbReference type="AlphaFoldDB" id="A0A8B2NTV5"/>
<name>A0A8B2NTV5_9HYPH</name>
<comment type="caution">
    <text evidence="1">The sequence shown here is derived from an EMBL/GenBank/DDBJ whole genome shotgun (WGS) entry which is preliminary data.</text>
</comment>
<dbReference type="Proteomes" id="UP000249590">
    <property type="component" value="Unassembled WGS sequence"/>
</dbReference>
<organism evidence="1 2">
    <name type="scientific">Acuticoccus sediminis</name>
    <dbReference type="NCBI Taxonomy" id="2184697"/>
    <lineage>
        <taxon>Bacteria</taxon>
        <taxon>Pseudomonadati</taxon>
        <taxon>Pseudomonadota</taxon>
        <taxon>Alphaproteobacteria</taxon>
        <taxon>Hyphomicrobiales</taxon>
        <taxon>Amorphaceae</taxon>
        <taxon>Acuticoccus</taxon>
    </lineage>
</organism>
<keyword evidence="2" id="KW-1185">Reference proteome</keyword>
<evidence type="ECO:0000313" key="1">
    <source>
        <dbReference type="EMBL" id="RAI00695.1"/>
    </source>
</evidence>
<evidence type="ECO:0000313" key="2">
    <source>
        <dbReference type="Proteomes" id="UP000249590"/>
    </source>
</evidence>
<accession>A0A8B2NTV5</accession>
<sequence>MNAFANSAADLASVLDGMFFETMPFDPPSSDGLFGGPRGAFADGNYVDEDVAHRVPLEDADLKPMRGLFS</sequence>